<evidence type="ECO:0000256" key="1">
    <source>
        <dbReference type="SAM" id="MobiDB-lite"/>
    </source>
</evidence>
<feature type="transmembrane region" description="Helical" evidence="2">
    <location>
        <begin position="325"/>
        <end position="342"/>
    </location>
</feature>
<dbReference type="PANTHER" id="PTHR23028">
    <property type="entry name" value="ACETYLTRANSFERASE"/>
    <property type="match status" value="1"/>
</dbReference>
<evidence type="ECO:0000259" key="3">
    <source>
        <dbReference type="Pfam" id="PF01757"/>
    </source>
</evidence>
<dbReference type="RefSeq" id="WP_311673482.1">
    <property type="nucleotide sequence ID" value="NZ_JAVREQ010000010.1"/>
</dbReference>
<name>A0ABU2NSU9_9ACTN</name>
<dbReference type="Proteomes" id="UP001183414">
    <property type="component" value="Unassembled WGS sequence"/>
</dbReference>
<dbReference type="Pfam" id="PF01757">
    <property type="entry name" value="Acyl_transf_3"/>
    <property type="match status" value="1"/>
</dbReference>
<feature type="domain" description="SGNH" evidence="4">
    <location>
        <begin position="455"/>
        <end position="686"/>
    </location>
</feature>
<dbReference type="InterPro" id="IPR002656">
    <property type="entry name" value="Acyl_transf_3_dom"/>
</dbReference>
<comment type="caution">
    <text evidence="5">The sequence shown here is derived from an EMBL/GenBank/DDBJ whole genome shotgun (WGS) entry which is preliminary data.</text>
</comment>
<dbReference type="Pfam" id="PF19040">
    <property type="entry name" value="SGNH"/>
    <property type="match status" value="1"/>
</dbReference>
<feature type="transmembrane region" description="Helical" evidence="2">
    <location>
        <begin position="61"/>
        <end position="82"/>
    </location>
</feature>
<dbReference type="EMBL" id="JAVREQ010000010">
    <property type="protein sequence ID" value="MDT0379686.1"/>
    <property type="molecule type" value="Genomic_DNA"/>
</dbReference>
<feature type="region of interest" description="Disordered" evidence="1">
    <location>
        <begin position="1"/>
        <end position="30"/>
    </location>
</feature>
<feature type="transmembrane region" description="Helical" evidence="2">
    <location>
        <begin position="282"/>
        <end position="304"/>
    </location>
</feature>
<accession>A0ABU2NSU9</accession>
<feature type="domain" description="Acyltransferase 3" evidence="3">
    <location>
        <begin position="36"/>
        <end position="362"/>
    </location>
</feature>
<keyword evidence="2" id="KW-1133">Transmembrane helix</keyword>
<keyword evidence="5" id="KW-0808">Transferase</keyword>
<dbReference type="InterPro" id="IPR050879">
    <property type="entry name" value="Acyltransferase_3"/>
</dbReference>
<feature type="transmembrane region" description="Helical" evidence="2">
    <location>
        <begin position="174"/>
        <end position="190"/>
    </location>
</feature>
<dbReference type="PANTHER" id="PTHR23028:SF53">
    <property type="entry name" value="ACYL_TRANSF_3 DOMAIN-CONTAINING PROTEIN"/>
    <property type="match status" value="1"/>
</dbReference>
<evidence type="ECO:0000313" key="5">
    <source>
        <dbReference type="EMBL" id="MDT0379686.1"/>
    </source>
</evidence>
<feature type="transmembrane region" description="Helical" evidence="2">
    <location>
        <begin position="197"/>
        <end position="217"/>
    </location>
</feature>
<sequence>MQRPEGTTGPVGTTVAERPPGTREGAPPREQRFRGDVEGLRALAVCVVLAYHAGATTFAGGYVGVDVFFVVSGYLITGLLLRELQQTGSIALTRFYARRMRRLLPLACLVLLTAAGAAWLLFSPVERQQVFEDVIASALYAVNWQQAAEAVDYSAVGTAASPVQHFWSLSVEEQFYLVWPLLLLACGLGSRRRAPRVRLALGLGSVAAASFAYSVVLTTTEAGVAYFSTLTRGWELAAGGLLALVPAARLRALPRRAPAVLGCGGLAAVLTSVTVYDDTTPFPGVPVLLPVLGTVALIAAGTAGPHPAARVLELPPVRYLGRVSYSWYLWHWPAIVFATAFFSGLPTSILLLVVVLSLIPAALSHRLVEEYFRRARAFAPNGRSLALGGGCTALAVLAAALSWNSVPRVPQAEPHEVAGARTLLGGEPLQHTADALRPLPEKAADDKGRAHRDGCLVAQRDTRSPACVYGDTTAGTTVVLYGDSHAMQYAPALERVAQKRKWRLVVLTKSGCTPADLPTWNPRLKREYTECAEWRERTLERIERDEKPALVVTGNLATVRAVADGDRLGAEDSARRVRTAYADTLERLQGAGARTVVVADNPHPPEDVPACVSAHLEDLSQCVVPERTGLDFTPVNRQAAGDVSGARLVDPGEALCRDGACPAVIGNALVYRNGAHLTATYMETMADWLDGELPSVR</sequence>
<feature type="transmembrane region" description="Helical" evidence="2">
    <location>
        <begin position="223"/>
        <end position="245"/>
    </location>
</feature>
<feature type="transmembrane region" description="Helical" evidence="2">
    <location>
        <begin position="385"/>
        <end position="403"/>
    </location>
</feature>
<dbReference type="GO" id="GO:0016746">
    <property type="term" value="F:acyltransferase activity"/>
    <property type="evidence" value="ECO:0007669"/>
    <property type="project" value="UniProtKB-KW"/>
</dbReference>
<keyword evidence="2" id="KW-0472">Membrane</keyword>
<feature type="transmembrane region" description="Helical" evidence="2">
    <location>
        <begin position="103"/>
        <end position="122"/>
    </location>
</feature>
<dbReference type="InterPro" id="IPR043968">
    <property type="entry name" value="SGNH"/>
</dbReference>
<feature type="transmembrane region" description="Helical" evidence="2">
    <location>
        <begin position="39"/>
        <end position="55"/>
    </location>
</feature>
<protein>
    <submittedName>
        <fullName evidence="5">Acyltransferase family protein</fullName>
        <ecNumber evidence="5">2.3.1.-</ecNumber>
    </submittedName>
</protein>
<dbReference type="EC" id="2.3.1.-" evidence="5"/>
<organism evidence="5 6">
    <name type="scientific">Streptomyces hazeniae</name>
    <dbReference type="NCBI Taxonomy" id="3075538"/>
    <lineage>
        <taxon>Bacteria</taxon>
        <taxon>Bacillati</taxon>
        <taxon>Actinomycetota</taxon>
        <taxon>Actinomycetes</taxon>
        <taxon>Kitasatosporales</taxon>
        <taxon>Streptomycetaceae</taxon>
        <taxon>Streptomyces</taxon>
    </lineage>
</organism>
<evidence type="ECO:0000313" key="6">
    <source>
        <dbReference type="Proteomes" id="UP001183414"/>
    </source>
</evidence>
<keyword evidence="5" id="KW-0012">Acyltransferase</keyword>
<proteinExistence type="predicted"/>
<feature type="transmembrane region" description="Helical" evidence="2">
    <location>
        <begin position="257"/>
        <end position="276"/>
    </location>
</feature>
<evidence type="ECO:0000256" key="2">
    <source>
        <dbReference type="SAM" id="Phobius"/>
    </source>
</evidence>
<keyword evidence="6" id="KW-1185">Reference proteome</keyword>
<feature type="transmembrane region" description="Helical" evidence="2">
    <location>
        <begin position="348"/>
        <end position="364"/>
    </location>
</feature>
<gene>
    <name evidence="5" type="ORF">RM572_13005</name>
</gene>
<keyword evidence="2" id="KW-0812">Transmembrane</keyword>
<reference evidence="6" key="1">
    <citation type="submission" date="2023-07" db="EMBL/GenBank/DDBJ databases">
        <title>30 novel species of actinomycetes from the DSMZ collection.</title>
        <authorList>
            <person name="Nouioui I."/>
        </authorList>
    </citation>
    <scope>NUCLEOTIDE SEQUENCE [LARGE SCALE GENOMIC DNA]</scope>
    <source>
        <strain evidence="6">DSM 42041</strain>
    </source>
</reference>
<feature type="compositionally biased region" description="Low complexity" evidence="1">
    <location>
        <begin position="1"/>
        <end position="15"/>
    </location>
</feature>
<evidence type="ECO:0000259" key="4">
    <source>
        <dbReference type="Pfam" id="PF19040"/>
    </source>
</evidence>